<dbReference type="EMBL" id="JXCE01001248">
    <property type="protein sequence ID" value="KPA35322.1"/>
    <property type="molecule type" value="Genomic_DNA"/>
</dbReference>
<reference evidence="1 2" key="1">
    <citation type="submission" date="2015-04" db="EMBL/GenBank/DDBJ databases">
        <title>The draft genome sequence of Fusarium langsethiae, a T-2/HT-2 mycotoxin producer.</title>
        <authorList>
            <person name="Lysoe E."/>
            <person name="Divon H.H."/>
            <person name="Terzi V."/>
            <person name="Orru L."/>
            <person name="Lamontanara A."/>
            <person name="Kolseth A.-K."/>
            <person name="Frandsen R.J."/>
            <person name="Nielsen K."/>
            <person name="Thrane U."/>
        </authorList>
    </citation>
    <scope>NUCLEOTIDE SEQUENCE [LARGE SCALE GENOMIC DNA]</scope>
    <source>
        <strain evidence="1 2">Fl201059</strain>
    </source>
</reference>
<feature type="non-terminal residue" evidence="1">
    <location>
        <position position="57"/>
    </location>
</feature>
<dbReference type="Proteomes" id="UP000037904">
    <property type="component" value="Unassembled WGS sequence"/>
</dbReference>
<organism evidence="1 2">
    <name type="scientific">Fusarium langsethiae</name>
    <dbReference type="NCBI Taxonomy" id="179993"/>
    <lineage>
        <taxon>Eukaryota</taxon>
        <taxon>Fungi</taxon>
        <taxon>Dikarya</taxon>
        <taxon>Ascomycota</taxon>
        <taxon>Pezizomycotina</taxon>
        <taxon>Sordariomycetes</taxon>
        <taxon>Hypocreomycetidae</taxon>
        <taxon>Hypocreales</taxon>
        <taxon>Nectriaceae</taxon>
        <taxon>Fusarium</taxon>
    </lineage>
</organism>
<keyword evidence="2" id="KW-1185">Reference proteome</keyword>
<evidence type="ECO:0000313" key="1">
    <source>
        <dbReference type="EMBL" id="KPA35322.1"/>
    </source>
</evidence>
<comment type="caution">
    <text evidence="1">The sequence shown here is derived from an EMBL/GenBank/DDBJ whole genome shotgun (WGS) entry which is preliminary data.</text>
</comment>
<name>A0A0M9ELR4_FUSLA</name>
<gene>
    <name evidence="1" type="ORF">FLAG1_11986</name>
</gene>
<evidence type="ECO:0000313" key="2">
    <source>
        <dbReference type="Proteomes" id="UP000037904"/>
    </source>
</evidence>
<accession>A0A0M9ELR4</accession>
<protein>
    <submittedName>
        <fullName evidence="1">Nadh oxidase</fullName>
    </submittedName>
</protein>
<sequence>MRLVSKGREPFDVSDPTAVQVFTRDKQAWHGKMVADGNRLEHHGAADFSGETQPYGV</sequence>
<proteinExistence type="predicted"/>
<dbReference type="AlphaFoldDB" id="A0A0M9ELR4"/>